<feature type="chain" id="PRO_5046825818" evidence="2">
    <location>
        <begin position="23"/>
        <end position="535"/>
    </location>
</feature>
<protein>
    <submittedName>
        <fullName evidence="4">Ig-like domain-containing domain</fullName>
    </submittedName>
</protein>
<dbReference type="Proteomes" id="UP001268651">
    <property type="component" value="Unassembled WGS sequence"/>
</dbReference>
<evidence type="ECO:0000313" key="5">
    <source>
        <dbReference type="Proteomes" id="UP001268651"/>
    </source>
</evidence>
<proteinExistence type="predicted"/>
<keyword evidence="5" id="KW-1185">Reference proteome</keyword>
<feature type="signal peptide" evidence="2">
    <location>
        <begin position="1"/>
        <end position="22"/>
    </location>
</feature>
<sequence length="535" mass="61640">MNKALYNFIFIALISFVFINCANRGTPQGGPKDIEPPKILKSEPENLSTNFTEQEIRIYFNEYIKIKDLQKQLIISPPMDPKPEITPLGGANKYISIKIIDTLEANTTYALNFGNSIVDNNEENPYPFYRYVFSTGDYIDSLTVKGQVFDALEKQPDDFVSVVLYEVDSTFTDSIIYKKTPKYVTNTLDSLTTFTIENVKAGQYMLIALKDGNQDYKFQQKTDKIGFHKSFINVPTDSIYNIKLFKEDIEFNATRPNLVSNEKIAFGYEGDYKGMNISILSEIPEDFEYTITKDEIADTLYYWYKPKLEVDSLVFNVTKDDFTKDFTLKIRSKEQDSLKINPQTTGNINFNEPYKISASTPFKAFDETKISIIDKDSLAIAFKSTFDSISNIVALDFEKTESNNYKIQMLPNSLTDFYGHSNDTLNFSIRTKAFSDYGNVRVSLKNAKYPIIIQLTDEKGEVKAEQFSNEPKFFDFRYVNPGNYLLRVIFDSNGNKIFDSGNYLKKQQPERVSYYPESIDVRANWDEIREFILLD</sequence>
<reference evidence="4 5" key="1">
    <citation type="submission" date="2023-10" db="EMBL/GenBank/DDBJ databases">
        <title>Marimonas sp. nov. isolated from tidal mud flat.</title>
        <authorList>
            <person name="Jaincy N.J."/>
            <person name="Srinivasan S."/>
            <person name="Lee S.-S."/>
        </authorList>
    </citation>
    <scope>NUCLEOTIDE SEQUENCE [LARGE SCALE GENOMIC DNA]</scope>
    <source>
        <strain evidence="4 5">MJ-SS3</strain>
    </source>
</reference>
<dbReference type="EMBL" id="JAWHTF010000001">
    <property type="protein sequence ID" value="MDU8884897.1"/>
    <property type="molecule type" value="Genomic_DNA"/>
</dbReference>
<evidence type="ECO:0000259" key="3">
    <source>
        <dbReference type="Pfam" id="PF13205"/>
    </source>
</evidence>
<evidence type="ECO:0000256" key="2">
    <source>
        <dbReference type="SAM" id="SignalP"/>
    </source>
</evidence>
<accession>A0ABU3U3A3</accession>
<gene>
    <name evidence="4" type="ORF">RXV94_01910</name>
</gene>
<organism evidence="4 5">
    <name type="scientific">Gilvirhabdus luticola</name>
    <dbReference type="NCBI Taxonomy" id="3079858"/>
    <lineage>
        <taxon>Bacteria</taxon>
        <taxon>Pseudomonadati</taxon>
        <taxon>Bacteroidota</taxon>
        <taxon>Flavobacteriia</taxon>
        <taxon>Flavobacteriales</taxon>
        <taxon>Flavobacteriaceae</taxon>
        <taxon>Gilvirhabdus</taxon>
    </lineage>
</organism>
<comment type="caution">
    <text evidence="4">The sequence shown here is derived from an EMBL/GenBank/DDBJ whole genome shotgun (WGS) entry which is preliminary data.</text>
</comment>
<dbReference type="InterPro" id="IPR032812">
    <property type="entry name" value="SbsA_Ig"/>
</dbReference>
<dbReference type="RefSeq" id="WP_316660686.1">
    <property type="nucleotide sequence ID" value="NZ_JAWHTF010000001.1"/>
</dbReference>
<dbReference type="Pfam" id="PF13205">
    <property type="entry name" value="Big_5"/>
    <property type="match status" value="1"/>
</dbReference>
<evidence type="ECO:0000256" key="1">
    <source>
        <dbReference type="ARBA" id="ARBA00022729"/>
    </source>
</evidence>
<evidence type="ECO:0000313" key="4">
    <source>
        <dbReference type="EMBL" id="MDU8884897.1"/>
    </source>
</evidence>
<name>A0ABU3U3A3_9FLAO</name>
<feature type="domain" description="SbsA Ig-like" evidence="3">
    <location>
        <begin position="33"/>
        <end position="135"/>
    </location>
</feature>
<keyword evidence="1 2" id="KW-0732">Signal</keyword>